<name>A0A9D1LUL1_9FIRM</name>
<feature type="coiled-coil region" evidence="1">
    <location>
        <begin position="75"/>
        <end position="102"/>
    </location>
</feature>
<evidence type="ECO:0000313" key="3">
    <source>
        <dbReference type="EMBL" id="HIU48329.1"/>
    </source>
</evidence>
<evidence type="ECO:0000256" key="1">
    <source>
        <dbReference type="SAM" id="Coils"/>
    </source>
</evidence>
<dbReference type="Proteomes" id="UP000824111">
    <property type="component" value="Unassembled WGS sequence"/>
</dbReference>
<dbReference type="EMBL" id="DVND01000081">
    <property type="protein sequence ID" value="HIU48329.1"/>
    <property type="molecule type" value="Genomic_DNA"/>
</dbReference>
<accession>A0A9D1LUL1</accession>
<feature type="domain" description="Zinc-ribbon" evidence="2">
    <location>
        <begin position="105"/>
        <end position="126"/>
    </location>
</feature>
<organism evidence="3 4">
    <name type="scientific">Candidatus Avimonoglobus intestinipullorum</name>
    <dbReference type="NCBI Taxonomy" id="2840699"/>
    <lineage>
        <taxon>Bacteria</taxon>
        <taxon>Bacillati</taxon>
        <taxon>Bacillota</taxon>
        <taxon>Clostridia</taxon>
        <taxon>Eubacteriales</taxon>
        <taxon>Candidatus Avimonoglobus</taxon>
    </lineage>
</organism>
<keyword evidence="1" id="KW-0175">Coiled coil</keyword>
<sequence>MDEMFGKLKEGALKAKDGAEKFAKAAVKKTTDAVSQTKLNYAMSEVEDKIKQIKIELGQSLYAEYKNGAAFEGDILERCEKIDKLNEEINTLKEKIAELKNAVICPSCGEYNGSGNVFCSKCGEKLKKD</sequence>
<evidence type="ECO:0000313" key="4">
    <source>
        <dbReference type="Proteomes" id="UP000824111"/>
    </source>
</evidence>
<dbReference type="Pfam" id="PF13240">
    <property type="entry name" value="Zn_Ribbon_1"/>
    <property type="match status" value="1"/>
</dbReference>
<reference evidence="3" key="1">
    <citation type="submission" date="2020-10" db="EMBL/GenBank/DDBJ databases">
        <authorList>
            <person name="Gilroy R."/>
        </authorList>
    </citation>
    <scope>NUCLEOTIDE SEQUENCE</scope>
    <source>
        <strain evidence="3">ChiSjej4B22-9803</strain>
    </source>
</reference>
<gene>
    <name evidence="3" type="ORF">IAB04_03115</name>
</gene>
<comment type="caution">
    <text evidence="3">The sequence shown here is derived from an EMBL/GenBank/DDBJ whole genome shotgun (WGS) entry which is preliminary data.</text>
</comment>
<proteinExistence type="predicted"/>
<protein>
    <submittedName>
        <fullName evidence="3">Zinc ribbon domain-containing protein</fullName>
    </submittedName>
</protein>
<dbReference type="AlphaFoldDB" id="A0A9D1LUL1"/>
<reference evidence="3" key="2">
    <citation type="journal article" date="2021" name="PeerJ">
        <title>Extensive microbial diversity within the chicken gut microbiome revealed by metagenomics and culture.</title>
        <authorList>
            <person name="Gilroy R."/>
            <person name="Ravi A."/>
            <person name="Getino M."/>
            <person name="Pursley I."/>
            <person name="Horton D.L."/>
            <person name="Alikhan N.F."/>
            <person name="Baker D."/>
            <person name="Gharbi K."/>
            <person name="Hall N."/>
            <person name="Watson M."/>
            <person name="Adriaenssens E.M."/>
            <person name="Foster-Nyarko E."/>
            <person name="Jarju S."/>
            <person name="Secka A."/>
            <person name="Antonio M."/>
            <person name="Oren A."/>
            <person name="Chaudhuri R.R."/>
            <person name="La Ragione R."/>
            <person name="Hildebrand F."/>
            <person name="Pallen M.J."/>
        </authorList>
    </citation>
    <scope>NUCLEOTIDE SEQUENCE</scope>
    <source>
        <strain evidence="3">ChiSjej4B22-9803</strain>
    </source>
</reference>
<evidence type="ECO:0000259" key="2">
    <source>
        <dbReference type="Pfam" id="PF13240"/>
    </source>
</evidence>
<dbReference type="InterPro" id="IPR026870">
    <property type="entry name" value="Zinc_ribbon_dom"/>
</dbReference>